<feature type="disulfide bond" evidence="13">
    <location>
        <begin position="550"/>
        <end position="554"/>
    </location>
</feature>
<feature type="domain" description="Saposin B-type" evidence="15">
    <location>
        <begin position="48"/>
        <end position="132"/>
    </location>
</feature>
<keyword evidence="3" id="KW-0964">Secreted</keyword>
<dbReference type="GO" id="GO:0005576">
    <property type="term" value="C:extracellular region"/>
    <property type="evidence" value="ECO:0007669"/>
    <property type="project" value="UniProtKB-SubCell"/>
</dbReference>
<dbReference type="InterPro" id="IPR004843">
    <property type="entry name" value="Calcineurin-like_PHP"/>
</dbReference>
<keyword evidence="8 13" id="KW-1015">Disulfide bond</keyword>
<dbReference type="Gene3D" id="3.60.21.10">
    <property type="match status" value="1"/>
</dbReference>
<dbReference type="PROSITE" id="PS50015">
    <property type="entry name" value="SAP_B"/>
    <property type="match status" value="1"/>
</dbReference>
<evidence type="ECO:0000256" key="2">
    <source>
        <dbReference type="ARBA" id="ARBA00008234"/>
    </source>
</evidence>
<evidence type="ECO:0000256" key="7">
    <source>
        <dbReference type="ARBA" id="ARBA00022833"/>
    </source>
</evidence>
<comment type="similarity">
    <text evidence="2 11">Belongs to the acid sphingomyelinase family.</text>
</comment>
<dbReference type="PANTHER" id="PTHR10340:SF34">
    <property type="entry name" value="SPHINGOMYELIN PHOSPHODIESTERASE"/>
    <property type="match status" value="1"/>
</dbReference>
<dbReference type="PIRSF" id="PIRSF000948">
    <property type="entry name" value="Sphingomy_PDE"/>
    <property type="match status" value="1"/>
</dbReference>
<evidence type="ECO:0000256" key="5">
    <source>
        <dbReference type="ARBA" id="ARBA00022729"/>
    </source>
</evidence>
<accession>A0AAE8MWJ5</accession>
<protein>
    <recommendedName>
        <fullName evidence="11">Sphingomyelin phosphodiesterase</fullName>
    </recommendedName>
</protein>
<evidence type="ECO:0000259" key="15">
    <source>
        <dbReference type="PROSITE" id="PS50015"/>
    </source>
</evidence>
<proteinExistence type="inferred from homology"/>
<keyword evidence="17" id="KW-1185">Reference proteome</keyword>
<feature type="chain" id="PRO_5041975369" description="Sphingomyelin phosphodiesterase" evidence="14">
    <location>
        <begin position="19"/>
        <end position="628"/>
    </location>
</feature>
<evidence type="ECO:0000256" key="14">
    <source>
        <dbReference type="SAM" id="SignalP"/>
    </source>
</evidence>
<dbReference type="SUPFAM" id="SSF56300">
    <property type="entry name" value="Metallo-dependent phosphatases"/>
    <property type="match status" value="1"/>
</dbReference>
<feature type="binding site" evidence="12">
    <location>
        <position position="388"/>
    </location>
    <ligand>
        <name>Zn(2+)</name>
        <dbReference type="ChEBI" id="CHEBI:29105"/>
        <label>2</label>
    </ligand>
</feature>
<feature type="disulfide bond" evidence="13">
    <location>
        <begin position="81"/>
        <end position="92"/>
    </location>
</feature>
<dbReference type="GO" id="GO:0046872">
    <property type="term" value="F:metal ion binding"/>
    <property type="evidence" value="ECO:0007669"/>
    <property type="project" value="UniProtKB-KW"/>
</dbReference>
<keyword evidence="4 12" id="KW-0479">Metal-binding</keyword>
<reference evidence="16" key="1">
    <citation type="submission" date="2018-03" db="EMBL/GenBank/DDBJ databases">
        <authorList>
            <person name="Guldener U."/>
        </authorList>
    </citation>
    <scope>NUCLEOTIDE SEQUENCE</scope>
</reference>
<organism evidence="16 17">
    <name type="scientific">Cephalotrichum gorgonifer</name>
    <dbReference type="NCBI Taxonomy" id="2041049"/>
    <lineage>
        <taxon>Eukaryota</taxon>
        <taxon>Fungi</taxon>
        <taxon>Dikarya</taxon>
        <taxon>Ascomycota</taxon>
        <taxon>Pezizomycotina</taxon>
        <taxon>Sordariomycetes</taxon>
        <taxon>Hypocreomycetidae</taxon>
        <taxon>Microascales</taxon>
        <taxon>Microascaceae</taxon>
        <taxon>Cephalotrichum</taxon>
    </lineage>
</organism>
<dbReference type="GO" id="GO:0006685">
    <property type="term" value="P:sphingomyelin catabolic process"/>
    <property type="evidence" value="ECO:0007669"/>
    <property type="project" value="UniProtKB-UniRule"/>
</dbReference>
<evidence type="ECO:0000256" key="6">
    <source>
        <dbReference type="ARBA" id="ARBA00022801"/>
    </source>
</evidence>
<gene>
    <name evidence="16" type="ORF">DNG_03401</name>
</gene>
<evidence type="ECO:0000256" key="12">
    <source>
        <dbReference type="PIRSR" id="PIRSR000948-1"/>
    </source>
</evidence>
<evidence type="ECO:0000256" key="11">
    <source>
        <dbReference type="PIRNR" id="PIRNR000948"/>
    </source>
</evidence>
<dbReference type="PANTHER" id="PTHR10340">
    <property type="entry name" value="SPHINGOMYELIN PHOSPHODIESTERASE"/>
    <property type="match status" value="1"/>
</dbReference>
<sequence length="628" mass="68517">MHLTRVAALAFGLGRAFATAPASQLLSRDEAELLGRGLAEDVWDEIKDGLSCAGCETLVVLLKGLALLGDNAFVDVLQSVCKLTNSVDEDVCQGAIELEGPIIADAIRNMKVPSQTSKLFCINFLGVCPYPKVTPYQVPFPTEKKAIEGGSSRPAASGKDPIRIVHYSDVHVDHLYTPGSTANCTKPICCRPYTEDDEPGVSTSPAGPNGDHNCDTPVSLEESMYAAINEVAPDAAFVICTGDIVDHTVWNTSVEYNTFSITDAYSRMAASFPLVYGTAGNHEAHPTNAFPPTAEAPTSWVYNLLSTSWSHWIGDAAASSTSSRGSYSVKYPGGNLRVISMNTNTFYVQNYYLYRRVMTLDPDGQIAWLASELDAAEKAGERAYIIGHMPPGDNDAFHDQSNYFDQVVNRYSDTIAAMFFGHTHLDEFHVSYSSYDAQTADTAVAVQYVAPSLTPTSGHPSFRVYVVDPETFAILDAETWIADMADPNFQTTPTWTKFYSAREVYGPDHPAGEELSPAFWHNVTEAFASSPDLLDAYLSRKSRGWEDIACDDACREQEICKLRGGRAEDNCYEPKPGIHFKKRSLESRGHGDDCGVSVLRGAVGSLAVEKKAVELVSARVEENKRLLI</sequence>
<feature type="binding site" evidence="12">
    <location>
        <position position="171"/>
    </location>
    <ligand>
        <name>Zn(2+)</name>
        <dbReference type="ChEBI" id="CHEBI:29105"/>
        <label>1</label>
    </ligand>
</feature>
<keyword evidence="10 11" id="KW-0326">Glycosidase</keyword>
<dbReference type="SUPFAM" id="SSF47862">
    <property type="entry name" value="Saposin"/>
    <property type="match status" value="1"/>
</dbReference>
<dbReference type="Proteomes" id="UP001187682">
    <property type="component" value="Unassembled WGS sequence"/>
</dbReference>
<evidence type="ECO:0000256" key="9">
    <source>
        <dbReference type="ARBA" id="ARBA00023180"/>
    </source>
</evidence>
<evidence type="ECO:0000256" key="4">
    <source>
        <dbReference type="ARBA" id="ARBA00022723"/>
    </source>
</evidence>
<dbReference type="GO" id="GO:0004767">
    <property type="term" value="F:sphingomyelin phosphodiesterase activity"/>
    <property type="evidence" value="ECO:0007669"/>
    <property type="project" value="UniProtKB-UniRule"/>
</dbReference>
<keyword evidence="6 11" id="KW-0378">Hydrolase</keyword>
<dbReference type="InterPro" id="IPR041805">
    <property type="entry name" value="ASMase/PPN1_MPP"/>
</dbReference>
<feature type="disulfide bond" evidence="13">
    <location>
        <begin position="184"/>
        <end position="189"/>
    </location>
</feature>
<dbReference type="CDD" id="cd00842">
    <property type="entry name" value="MPP_ASMase"/>
    <property type="match status" value="1"/>
</dbReference>
<feature type="disulfide bond" evidence="13">
    <location>
        <begin position="190"/>
        <end position="214"/>
    </location>
</feature>
<feature type="binding site" evidence="12">
    <location>
        <position position="243"/>
    </location>
    <ligand>
        <name>Zn(2+)</name>
        <dbReference type="ChEBI" id="CHEBI:29105"/>
        <label>1</label>
    </ligand>
</feature>
<comment type="function">
    <text evidence="11">Converts sphingomyelin to ceramide.</text>
</comment>
<dbReference type="SMART" id="SM00741">
    <property type="entry name" value="SapB"/>
    <property type="match status" value="1"/>
</dbReference>
<feature type="disulfide bond" evidence="13">
    <location>
        <begin position="52"/>
        <end position="128"/>
    </location>
</feature>
<dbReference type="InterPro" id="IPR011160">
    <property type="entry name" value="Sphingomy_PDE"/>
</dbReference>
<dbReference type="InterPro" id="IPR029052">
    <property type="entry name" value="Metallo-depent_PP-like"/>
</dbReference>
<feature type="binding site" evidence="12">
    <location>
        <position position="422"/>
    </location>
    <ligand>
        <name>Zn(2+)</name>
        <dbReference type="ChEBI" id="CHEBI:29105"/>
        <label>2</label>
    </ligand>
</feature>
<feature type="binding site" evidence="12">
    <location>
        <position position="281"/>
    </location>
    <ligand>
        <name>Zn(2+)</name>
        <dbReference type="ChEBI" id="CHEBI:29105"/>
        <label>2</label>
    </ligand>
</feature>
<evidence type="ECO:0000256" key="10">
    <source>
        <dbReference type="ARBA" id="ARBA00023295"/>
    </source>
</evidence>
<name>A0AAE8MWJ5_9PEZI</name>
<comment type="cofactor">
    <cofactor evidence="12">
        <name>Zn(2+)</name>
        <dbReference type="ChEBI" id="CHEBI:29105"/>
    </cofactor>
    <text evidence="12">Binds 2 Zn(2+) ions per subunit.</text>
</comment>
<dbReference type="EMBL" id="ONZQ02000004">
    <property type="protein sequence ID" value="SPO00652.1"/>
    <property type="molecule type" value="Genomic_DNA"/>
</dbReference>
<evidence type="ECO:0000313" key="17">
    <source>
        <dbReference type="Proteomes" id="UP001187682"/>
    </source>
</evidence>
<evidence type="ECO:0000256" key="1">
    <source>
        <dbReference type="ARBA" id="ARBA00004613"/>
    </source>
</evidence>
<dbReference type="AlphaFoldDB" id="A0AAE8MWJ5"/>
<evidence type="ECO:0000256" key="3">
    <source>
        <dbReference type="ARBA" id="ARBA00022525"/>
    </source>
</evidence>
<dbReference type="InterPro" id="IPR008139">
    <property type="entry name" value="SaposinB_dom"/>
</dbReference>
<comment type="subcellular location">
    <subcellularLocation>
        <location evidence="1">Secreted</location>
    </subcellularLocation>
</comment>
<dbReference type="GO" id="GO:0016798">
    <property type="term" value="F:hydrolase activity, acting on glycosyl bonds"/>
    <property type="evidence" value="ECO:0007669"/>
    <property type="project" value="UniProtKB-KW"/>
</dbReference>
<feature type="signal peptide" evidence="14">
    <location>
        <begin position="1"/>
        <end position="18"/>
    </location>
</feature>
<feature type="binding site" evidence="12">
    <location>
        <position position="424"/>
    </location>
    <ligand>
        <name>Zn(2+)</name>
        <dbReference type="ChEBI" id="CHEBI:29105"/>
        <label>1</label>
    </ligand>
</feature>
<comment type="caution">
    <text evidence="16">The sequence shown here is derived from an EMBL/GenBank/DDBJ whole genome shotgun (WGS) entry which is preliminary data.</text>
</comment>
<dbReference type="InterPro" id="IPR011001">
    <property type="entry name" value="Saposin-like"/>
</dbReference>
<evidence type="ECO:0000256" key="8">
    <source>
        <dbReference type="ARBA" id="ARBA00023157"/>
    </source>
</evidence>
<keyword evidence="9" id="KW-0325">Glycoprotein</keyword>
<evidence type="ECO:0000313" key="16">
    <source>
        <dbReference type="EMBL" id="SPO00652.1"/>
    </source>
</evidence>
<feature type="binding site" evidence="12">
    <location>
        <position position="169"/>
    </location>
    <ligand>
        <name>Zn(2+)</name>
        <dbReference type="ChEBI" id="CHEBI:29105"/>
        <label>1</label>
    </ligand>
</feature>
<keyword evidence="5 14" id="KW-0732">Signal</keyword>
<dbReference type="Pfam" id="PF00149">
    <property type="entry name" value="Metallophos"/>
    <property type="match status" value="1"/>
</dbReference>
<keyword evidence="7 12" id="KW-0862">Zinc</keyword>
<dbReference type="GO" id="GO:0016020">
    <property type="term" value="C:membrane"/>
    <property type="evidence" value="ECO:0007669"/>
    <property type="project" value="GOC"/>
</dbReference>
<evidence type="ECO:0000256" key="13">
    <source>
        <dbReference type="PIRSR" id="PIRSR000948-2"/>
    </source>
</evidence>
<feature type="binding site" evidence="12">
    <location>
        <position position="243"/>
    </location>
    <ligand>
        <name>Zn(2+)</name>
        <dbReference type="ChEBI" id="CHEBI:29105"/>
        <label>2</label>
    </ligand>
</feature>